<dbReference type="PROSITE" id="PS51192">
    <property type="entry name" value="HELICASE_ATP_BIND_1"/>
    <property type="match status" value="1"/>
</dbReference>
<dbReference type="SUPFAM" id="SSF52540">
    <property type="entry name" value="P-loop containing nucleoside triphosphate hydrolases"/>
    <property type="match status" value="1"/>
</dbReference>
<dbReference type="PROSITE" id="PS51194">
    <property type="entry name" value="HELICASE_CTER"/>
    <property type="match status" value="1"/>
</dbReference>
<keyword evidence="3 12" id="KW-0378">Hydrolase</keyword>
<evidence type="ECO:0000256" key="8">
    <source>
        <dbReference type="SAM" id="Coils"/>
    </source>
</evidence>
<feature type="domain" description="Helicase ATP-binding" evidence="10">
    <location>
        <begin position="4"/>
        <end position="177"/>
    </location>
</feature>
<feature type="domain" description="Helicase C-terminal" evidence="11">
    <location>
        <begin position="181"/>
        <end position="327"/>
    </location>
</feature>
<dbReference type="GO" id="GO:0005737">
    <property type="term" value="C:cytoplasm"/>
    <property type="evidence" value="ECO:0007669"/>
    <property type="project" value="TreeGrafter"/>
</dbReference>
<comment type="caution">
    <text evidence="12">The sequence shown here is derived from an EMBL/GenBank/DDBJ whole genome shotgun (WGS) entry which is preliminary data.</text>
</comment>
<gene>
    <name evidence="12" type="ORF">DFP72DRAFT_838490</name>
</gene>
<evidence type="ECO:0000256" key="3">
    <source>
        <dbReference type="ARBA" id="ARBA00022801"/>
    </source>
</evidence>
<evidence type="ECO:0000256" key="4">
    <source>
        <dbReference type="ARBA" id="ARBA00022840"/>
    </source>
</evidence>
<evidence type="ECO:0000259" key="11">
    <source>
        <dbReference type="PROSITE" id="PS51194"/>
    </source>
</evidence>
<accession>A0A8H6IKT7</accession>
<comment type="similarity">
    <text evidence="1">Belongs to the helicase family. RecQ subfamily.</text>
</comment>
<dbReference type="InterPro" id="IPR027417">
    <property type="entry name" value="P-loop_NTPase"/>
</dbReference>
<dbReference type="GO" id="GO:0003677">
    <property type="term" value="F:DNA binding"/>
    <property type="evidence" value="ECO:0007669"/>
    <property type="project" value="UniProtKB-KW"/>
</dbReference>
<dbReference type="InterPro" id="IPR002464">
    <property type="entry name" value="DNA/RNA_helicase_DEAH_CS"/>
</dbReference>
<dbReference type="InterPro" id="IPR001650">
    <property type="entry name" value="Helicase_C-like"/>
</dbReference>
<evidence type="ECO:0000256" key="5">
    <source>
        <dbReference type="ARBA" id="ARBA00023125"/>
    </source>
</evidence>
<dbReference type="GO" id="GO:0000724">
    <property type="term" value="P:double-strand break repair via homologous recombination"/>
    <property type="evidence" value="ECO:0007669"/>
    <property type="project" value="TreeGrafter"/>
</dbReference>
<evidence type="ECO:0000256" key="1">
    <source>
        <dbReference type="ARBA" id="ARBA00005446"/>
    </source>
</evidence>
<dbReference type="Pfam" id="PF00270">
    <property type="entry name" value="DEAD"/>
    <property type="match status" value="1"/>
</dbReference>
<dbReference type="Pfam" id="PF00271">
    <property type="entry name" value="Helicase_C"/>
    <property type="match status" value="1"/>
</dbReference>
<dbReference type="SMART" id="SM00487">
    <property type="entry name" value="DEXDc"/>
    <property type="match status" value="1"/>
</dbReference>
<dbReference type="GO" id="GO:0005524">
    <property type="term" value="F:ATP binding"/>
    <property type="evidence" value="ECO:0007669"/>
    <property type="project" value="UniProtKB-KW"/>
</dbReference>
<evidence type="ECO:0000313" key="12">
    <source>
        <dbReference type="EMBL" id="KAF6765871.1"/>
    </source>
</evidence>
<dbReference type="AlphaFoldDB" id="A0A8H6IKT7"/>
<evidence type="ECO:0000313" key="13">
    <source>
        <dbReference type="Proteomes" id="UP000521943"/>
    </source>
</evidence>
<keyword evidence="5" id="KW-0238">DNA-binding</keyword>
<evidence type="ECO:0000256" key="9">
    <source>
        <dbReference type="SAM" id="MobiDB-lite"/>
    </source>
</evidence>
<evidence type="ECO:0000256" key="6">
    <source>
        <dbReference type="ARBA" id="ARBA00034617"/>
    </source>
</evidence>
<dbReference type="EMBL" id="JACGCI010000001">
    <property type="protein sequence ID" value="KAF6765871.1"/>
    <property type="molecule type" value="Genomic_DNA"/>
</dbReference>
<dbReference type="OrthoDB" id="2499463at2759"/>
<feature type="compositionally biased region" description="Low complexity" evidence="9">
    <location>
        <begin position="362"/>
        <end position="378"/>
    </location>
</feature>
<dbReference type="EC" id="5.6.2.4" evidence="7"/>
<dbReference type="InterPro" id="IPR011545">
    <property type="entry name" value="DEAD/DEAH_box_helicase_dom"/>
</dbReference>
<proteinExistence type="inferred from homology"/>
<evidence type="ECO:0000256" key="7">
    <source>
        <dbReference type="ARBA" id="ARBA00034808"/>
    </source>
</evidence>
<dbReference type="GO" id="GO:0016787">
    <property type="term" value="F:hydrolase activity"/>
    <property type="evidence" value="ECO:0007669"/>
    <property type="project" value="UniProtKB-KW"/>
</dbReference>
<evidence type="ECO:0000259" key="10">
    <source>
        <dbReference type="PROSITE" id="PS51192"/>
    </source>
</evidence>
<feature type="region of interest" description="Disordered" evidence="9">
    <location>
        <begin position="341"/>
        <end position="384"/>
    </location>
</feature>
<dbReference type="Proteomes" id="UP000521943">
    <property type="component" value="Unassembled WGS sequence"/>
</dbReference>
<comment type="catalytic activity">
    <reaction evidence="6">
        <text>Couples ATP hydrolysis with the unwinding of duplex DNA by translocating in the 3'-5' direction.</text>
        <dbReference type="EC" id="5.6.2.4"/>
    </reaction>
</comment>
<name>A0A8H6IKT7_9AGAR</name>
<dbReference type="PROSITE" id="PS00690">
    <property type="entry name" value="DEAH_ATP_HELICASE"/>
    <property type="match status" value="1"/>
</dbReference>
<keyword evidence="13" id="KW-1185">Reference proteome</keyword>
<dbReference type="GO" id="GO:0009378">
    <property type="term" value="F:four-way junction helicase activity"/>
    <property type="evidence" value="ECO:0007669"/>
    <property type="project" value="TreeGrafter"/>
</dbReference>
<keyword evidence="2" id="KW-0547">Nucleotide-binding</keyword>
<dbReference type="GO" id="GO:0005694">
    <property type="term" value="C:chromosome"/>
    <property type="evidence" value="ECO:0007669"/>
    <property type="project" value="TreeGrafter"/>
</dbReference>
<organism evidence="12 13">
    <name type="scientific">Ephemerocybe angulata</name>
    <dbReference type="NCBI Taxonomy" id="980116"/>
    <lineage>
        <taxon>Eukaryota</taxon>
        <taxon>Fungi</taxon>
        <taxon>Dikarya</taxon>
        <taxon>Basidiomycota</taxon>
        <taxon>Agaricomycotina</taxon>
        <taxon>Agaricomycetes</taxon>
        <taxon>Agaricomycetidae</taxon>
        <taxon>Agaricales</taxon>
        <taxon>Agaricineae</taxon>
        <taxon>Psathyrellaceae</taxon>
        <taxon>Ephemerocybe</taxon>
    </lineage>
</organism>
<dbReference type="InterPro" id="IPR014001">
    <property type="entry name" value="Helicase_ATP-bd"/>
</dbReference>
<protein>
    <recommendedName>
        <fullName evidence="7">DNA 3'-5' helicase</fullName>
        <ecNumber evidence="7">5.6.2.4</ecNumber>
    </recommendedName>
</protein>
<keyword evidence="8" id="KW-0175">Coiled coil</keyword>
<dbReference type="PANTHER" id="PTHR13710:SF154">
    <property type="entry name" value="RECQ HELICASE, PUTATIVE (AFU_ORTHOLOGUE AFUA_6G14720)-RELATED"/>
    <property type="match status" value="1"/>
</dbReference>
<evidence type="ECO:0000256" key="2">
    <source>
        <dbReference type="ARBA" id="ARBA00022741"/>
    </source>
</evidence>
<feature type="coiled-coil region" evidence="8">
    <location>
        <begin position="459"/>
        <end position="547"/>
    </location>
</feature>
<sequence>MDVMEAISLGLDCVCIAGTGASKTMPFMMPLLLEDNEARVLVISPLKILQEEQARHFVAMGISATAVNGDNWNKALHQKLEDGQYRALITSTEMCLKHEAFRSLLAASAFSKSLAMVVVDEAHCISQWGREFRKDYAELAKLQFFILTTIPFLATSTTLPPRHSRRDFDAVLPLLTQDGKWLTTLLDIIKMYLFVNKVGPALELCQFIKAYVLQDLKQHIDSMFALQMVSAKWRVMKEFTEGTVKVLIATEASGMGVDIPNIEQVIQLGVPSSLSVWVQRAGRAGSSPQLQARAILLVEKSTFKQQKANLKSKEVGEDSLEWVKKVESAIWEWIECPKQQHQLPNTSVDPPDSPGNIPQGSNTDDNNNNNNNNNTPDNGPKLRRGEHCESVHLALMKWHFKMKKSHYSPSSYTAAAILPDPVIAILSSHSTVKTIIDLKQHASYSSIVAEAHFQELVVLIESIDQAREAEKAAKALELEEKQAEKLCLDEERCLESIQRWEEKKLRTKEARELKAKLEKEEKARVRAEAKKQREAEAQARKDKAKAKRLLAHAVKNTPVGLHAFATIIEVNASPATPHISSQAAKRQVQCCYNSDTPLPLPLPKTLAPSCWGVGNLICNSEGE</sequence>
<keyword evidence="4" id="KW-0067">ATP-binding</keyword>
<dbReference type="PANTHER" id="PTHR13710">
    <property type="entry name" value="DNA HELICASE RECQ FAMILY MEMBER"/>
    <property type="match status" value="1"/>
</dbReference>
<dbReference type="Gene3D" id="3.40.50.300">
    <property type="entry name" value="P-loop containing nucleotide triphosphate hydrolases"/>
    <property type="match status" value="2"/>
</dbReference>
<dbReference type="SMART" id="SM00490">
    <property type="entry name" value="HELICc"/>
    <property type="match status" value="1"/>
</dbReference>
<dbReference type="GO" id="GO:0043138">
    <property type="term" value="F:3'-5' DNA helicase activity"/>
    <property type="evidence" value="ECO:0007669"/>
    <property type="project" value="UniProtKB-EC"/>
</dbReference>
<reference evidence="12 13" key="1">
    <citation type="submission" date="2020-07" db="EMBL/GenBank/DDBJ databases">
        <title>Comparative genomics of pyrophilous fungi reveals a link between fire events and developmental genes.</title>
        <authorList>
            <consortium name="DOE Joint Genome Institute"/>
            <person name="Steindorff A.S."/>
            <person name="Carver A."/>
            <person name="Calhoun S."/>
            <person name="Stillman K."/>
            <person name="Liu H."/>
            <person name="Lipzen A."/>
            <person name="Pangilinan J."/>
            <person name="Labutti K."/>
            <person name="Bruns T.D."/>
            <person name="Grigoriev I.V."/>
        </authorList>
    </citation>
    <scope>NUCLEOTIDE SEQUENCE [LARGE SCALE GENOMIC DNA]</scope>
    <source>
        <strain evidence="12 13">CBS 144469</strain>
    </source>
</reference>